<comment type="caution">
    <text evidence="1">The sequence shown here is derived from an EMBL/GenBank/DDBJ whole genome shotgun (WGS) entry which is preliminary data.</text>
</comment>
<protein>
    <submittedName>
        <fullName evidence="1">Uncharacterized protein</fullName>
    </submittedName>
</protein>
<reference evidence="1" key="1">
    <citation type="submission" date="2021-08" db="EMBL/GenBank/DDBJ databases">
        <title>The first chromosome-level gecko genome reveals the dynamic sex chromosomes of Neotropical dwarf geckos (Sphaerodactylidae: Sphaerodactylus).</title>
        <authorList>
            <person name="Pinto B.J."/>
            <person name="Keating S.E."/>
            <person name="Gamble T."/>
        </authorList>
    </citation>
    <scope>NUCLEOTIDE SEQUENCE</scope>
    <source>
        <strain evidence="1">TG3544</strain>
    </source>
</reference>
<accession>A0ACB8G772</accession>
<evidence type="ECO:0000313" key="2">
    <source>
        <dbReference type="Proteomes" id="UP000827872"/>
    </source>
</evidence>
<organism evidence="1 2">
    <name type="scientific">Sphaerodactylus townsendi</name>
    <dbReference type="NCBI Taxonomy" id="933632"/>
    <lineage>
        <taxon>Eukaryota</taxon>
        <taxon>Metazoa</taxon>
        <taxon>Chordata</taxon>
        <taxon>Craniata</taxon>
        <taxon>Vertebrata</taxon>
        <taxon>Euteleostomi</taxon>
        <taxon>Lepidosauria</taxon>
        <taxon>Squamata</taxon>
        <taxon>Bifurcata</taxon>
        <taxon>Gekkota</taxon>
        <taxon>Sphaerodactylidae</taxon>
        <taxon>Sphaerodactylus</taxon>
    </lineage>
</organism>
<keyword evidence="2" id="KW-1185">Reference proteome</keyword>
<evidence type="ECO:0000313" key="1">
    <source>
        <dbReference type="EMBL" id="KAH8015282.1"/>
    </source>
</evidence>
<name>A0ACB8G772_9SAUR</name>
<dbReference type="EMBL" id="CM037614">
    <property type="protein sequence ID" value="KAH8015282.1"/>
    <property type="molecule type" value="Genomic_DNA"/>
</dbReference>
<sequence>MLVAERYKRAFDSTLLHQLLSSARRFPTSSPQRARLHPTTPRCLTVDPPTIPLVVLDHAMEVQHLAACCLRTALAPCLGWVAGLVLEPWLVAGLVLEPRTAAGLVLEPCPVPTSAALVNFRGLK</sequence>
<proteinExistence type="predicted"/>
<gene>
    <name evidence="1" type="ORF">K3G42_001731</name>
</gene>
<dbReference type="Proteomes" id="UP000827872">
    <property type="component" value="Linkage Group LG01"/>
</dbReference>